<dbReference type="InterPro" id="IPR011042">
    <property type="entry name" value="6-blade_b-propeller_TolB-like"/>
</dbReference>
<evidence type="ECO:0000256" key="1">
    <source>
        <dbReference type="SAM" id="SignalP"/>
    </source>
</evidence>
<evidence type="ECO:0000313" key="2">
    <source>
        <dbReference type="EMBL" id="SEQ32066.1"/>
    </source>
</evidence>
<dbReference type="OrthoDB" id="5599486at2"/>
<gene>
    <name evidence="2" type="ORF">SAMN05444359_10856</name>
</gene>
<name>A0A1H9F282_9BACT</name>
<protein>
    <submittedName>
        <fullName evidence="2">Uncharacterized protein</fullName>
    </submittedName>
</protein>
<organism evidence="2 3">
    <name type="scientific">Neolewinella agarilytica</name>
    <dbReference type="NCBI Taxonomy" id="478744"/>
    <lineage>
        <taxon>Bacteria</taxon>
        <taxon>Pseudomonadati</taxon>
        <taxon>Bacteroidota</taxon>
        <taxon>Saprospiria</taxon>
        <taxon>Saprospirales</taxon>
        <taxon>Lewinellaceae</taxon>
        <taxon>Neolewinella</taxon>
    </lineage>
</organism>
<dbReference type="RefSeq" id="WP_090167437.1">
    <property type="nucleotide sequence ID" value="NZ_FOFB01000008.1"/>
</dbReference>
<keyword evidence="3" id="KW-1185">Reference proteome</keyword>
<dbReference type="PROSITE" id="PS51257">
    <property type="entry name" value="PROKAR_LIPOPROTEIN"/>
    <property type="match status" value="1"/>
</dbReference>
<dbReference type="InParanoid" id="A0A1H9F282"/>
<accession>A0A1H9F282</accession>
<feature type="chain" id="PRO_5011480500" evidence="1">
    <location>
        <begin position="19"/>
        <end position="287"/>
    </location>
</feature>
<dbReference type="STRING" id="478744.SAMN05444359_10856"/>
<dbReference type="AlphaFoldDB" id="A0A1H9F282"/>
<evidence type="ECO:0000313" key="3">
    <source>
        <dbReference type="Proteomes" id="UP000199021"/>
    </source>
</evidence>
<dbReference type="Proteomes" id="UP000199021">
    <property type="component" value="Unassembled WGS sequence"/>
</dbReference>
<dbReference type="Gene3D" id="2.120.10.30">
    <property type="entry name" value="TolB, C-terminal domain"/>
    <property type="match status" value="1"/>
</dbReference>
<feature type="signal peptide" evidence="1">
    <location>
        <begin position="1"/>
        <end position="18"/>
    </location>
</feature>
<sequence length="287" mass="32597">MIHRLASIALFFSLLSCASYPPKTIRLTPDLAEASGLAIRGDRFVWHNDSGDGPYLYTSDETGTIIRRDTLSAPAFDYEDLTVDGAGNYYLGDFGNNAGRQKEHQIYRFDPTTGKTATIRFTYPGQDGGGLNRPGNYNCEAMAFQGGYLHLFTKDQLFGRGRFYTYHYRLPAQPGSYEAELIDSLYLPRRVVTAAALDTARGQLVLTAYNFKMLGGFWPSGAASLLTLSDYPEGKFFRGQLHRRNLAWFWPTQFEAVDFYDERWLYVASEATKLRKHGVAKRKRRRR</sequence>
<keyword evidence="1" id="KW-0732">Signal</keyword>
<dbReference type="EMBL" id="FOFB01000008">
    <property type="protein sequence ID" value="SEQ32066.1"/>
    <property type="molecule type" value="Genomic_DNA"/>
</dbReference>
<proteinExistence type="predicted"/>
<reference evidence="3" key="1">
    <citation type="submission" date="2016-10" db="EMBL/GenBank/DDBJ databases">
        <authorList>
            <person name="Varghese N."/>
            <person name="Submissions S."/>
        </authorList>
    </citation>
    <scope>NUCLEOTIDE SEQUENCE [LARGE SCALE GENOMIC DNA]</scope>
    <source>
        <strain evidence="3">DSM 24740</strain>
    </source>
</reference>
<dbReference type="SUPFAM" id="SSF101898">
    <property type="entry name" value="NHL repeat"/>
    <property type="match status" value="1"/>
</dbReference>